<dbReference type="Proteomes" id="UP000284892">
    <property type="component" value="Unassembled WGS sequence"/>
</dbReference>
<organism evidence="1 2">
    <name type="scientific">Ichthyenterobacterium magnum</name>
    <dbReference type="NCBI Taxonomy" id="1230530"/>
    <lineage>
        <taxon>Bacteria</taxon>
        <taxon>Pseudomonadati</taxon>
        <taxon>Bacteroidota</taxon>
        <taxon>Flavobacteriia</taxon>
        <taxon>Flavobacteriales</taxon>
        <taxon>Flavobacteriaceae</taxon>
        <taxon>Ichthyenterobacterium</taxon>
    </lineage>
</organism>
<name>A0A420DM57_9FLAO</name>
<dbReference type="EMBL" id="RAQJ01000002">
    <property type="protein sequence ID" value="RKE95291.1"/>
    <property type="molecule type" value="Genomic_DNA"/>
</dbReference>
<evidence type="ECO:0008006" key="3">
    <source>
        <dbReference type="Google" id="ProtNLM"/>
    </source>
</evidence>
<gene>
    <name evidence="1" type="ORF">BXY80_1478</name>
</gene>
<protein>
    <recommendedName>
        <fullName evidence="3">MazG-like nucleotide pyrophosphohydrolase family protein</fullName>
    </recommendedName>
</protein>
<keyword evidence="2" id="KW-1185">Reference proteome</keyword>
<accession>A0A420DM57</accession>
<dbReference type="AlphaFoldDB" id="A0A420DM57"/>
<evidence type="ECO:0000313" key="1">
    <source>
        <dbReference type="EMBL" id="RKE95291.1"/>
    </source>
</evidence>
<comment type="caution">
    <text evidence="1">The sequence shown here is derived from an EMBL/GenBank/DDBJ whole genome shotgun (WGS) entry which is preliminary data.</text>
</comment>
<reference evidence="1 2" key="1">
    <citation type="submission" date="2018-09" db="EMBL/GenBank/DDBJ databases">
        <title>Genomic Encyclopedia of Archaeal and Bacterial Type Strains, Phase II (KMG-II): from individual species to whole genera.</title>
        <authorList>
            <person name="Goeker M."/>
        </authorList>
    </citation>
    <scope>NUCLEOTIDE SEQUENCE [LARGE SCALE GENOMIC DNA]</scope>
    <source>
        <strain evidence="1 2">DSM 26283</strain>
    </source>
</reference>
<evidence type="ECO:0000313" key="2">
    <source>
        <dbReference type="Proteomes" id="UP000284892"/>
    </source>
</evidence>
<dbReference type="RefSeq" id="WP_120200608.1">
    <property type="nucleotide sequence ID" value="NZ_RAQJ01000002.1"/>
</dbReference>
<dbReference type="OrthoDB" id="8756810at2"/>
<sequence length="94" mass="11036">MQERKLKILRLIDEAHKIIEDGYHDLRQPKDEQATNQQRQFLLADMACHLIQDAMRDDITNSESLKNRLYAILTISDDFLTKKELKPLAQTIID</sequence>
<proteinExistence type="predicted"/>